<feature type="compositionally biased region" description="Acidic residues" evidence="1">
    <location>
        <begin position="729"/>
        <end position="743"/>
    </location>
</feature>
<evidence type="ECO:0000259" key="2">
    <source>
        <dbReference type="PROSITE" id="PS51391"/>
    </source>
</evidence>
<feature type="compositionally biased region" description="Basic and acidic residues" evidence="1">
    <location>
        <begin position="19"/>
        <end position="48"/>
    </location>
</feature>
<feature type="region of interest" description="Disordered" evidence="1">
    <location>
        <begin position="524"/>
        <end position="545"/>
    </location>
</feature>
<accession>A0A6A6DKR0</accession>
<dbReference type="Proteomes" id="UP000800200">
    <property type="component" value="Unassembled WGS sequence"/>
</dbReference>
<sequence length="806" mass="91534">MSVNFSLNTNKSQVVQRKTAWERQKEEKAAKQRRDEEDTERALAEFKAEFGVSDEEDNTTDSKLMSTSGNNASVPQDPVPVVPRGGGGRHFASKMRNSGPGSLEPQRPQNNKRRFDGLGPFGRDQKREHLDSKDVPHAKNDIREEFREDDMVGEDMADEEVLPRLKVKLSNLPPTLDEHVIKSFFPQSLKVTKVEPCVPTHPSAGEKPSKAIIATFDRDTREKDVHDVVTALRNKYLGKGYFLDIDRHFDTTAFGGNYSSSFIKREAIEPFGARADEPALGHRPDSLKSSFAPPTSLGGSRISHAALTKYVKVLRPLTLEKLRLVHMVLEKVIEKGEEFENLLLQRPEVIEQERWAWIWDPISRERKYYQFRLRELLAGAERCQKGPIRMFSQSAEWIPPKESLKFEFATCMEDFPSYLEYPSSDDDGPDANGSRQFTEGRAPPPEEAQEEEKLLNPREKAKLVWLLATLPQNPENLTRADVAAISYFVCSHSDRGLKEVVRLLISNIEQPFCFTGANPDWKKKVEQTEPAQRVDSQEHGMEREDESIMARPMGTEDQPPLSGAERQHLKHWDRAKLVGLYIVSDVVLSSQKLSGIPMHWRISLEIKDQLIQFKVFSQLGRVPLDLGMGVMTKNRWRNQVKNVLDIWGEEAVFTSAERNHFLHCFENPPLTAEEQEAEDQKLREREAREKEAAKKKKKKPEKIPRLDGTGDNPNDNLKTNELANIVVVDGEDEEQSMDVDTAEGDIASPQRREKLYPDVIDYTPGKVAELSKPKAESTETLGETAAARARRLRPKAEDLFVDADGE</sequence>
<feature type="region of interest" description="Disordered" evidence="1">
    <location>
        <begin position="1"/>
        <end position="133"/>
    </location>
</feature>
<dbReference type="SUPFAM" id="SSF109905">
    <property type="entry name" value="Surp module (SWAP domain)"/>
    <property type="match status" value="1"/>
</dbReference>
<feature type="compositionally biased region" description="Polar residues" evidence="1">
    <location>
        <begin position="1"/>
        <end position="16"/>
    </location>
</feature>
<dbReference type="GO" id="GO:0005634">
    <property type="term" value="C:nucleus"/>
    <property type="evidence" value="ECO:0007669"/>
    <property type="project" value="TreeGrafter"/>
</dbReference>
<feature type="compositionally biased region" description="Polar residues" evidence="1">
    <location>
        <begin position="61"/>
        <end position="73"/>
    </location>
</feature>
<dbReference type="PANTHER" id="PTHR23140">
    <property type="entry name" value="RNA PROCESSING PROTEIN LD23810P"/>
    <property type="match status" value="1"/>
</dbReference>
<feature type="region of interest" description="Disordered" evidence="1">
    <location>
        <begin position="770"/>
        <end position="789"/>
    </location>
</feature>
<feature type="domain" description="CID" evidence="2">
    <location>
        <begin position="455"/>
        <end position="669"/>
    </location>
</feature>
<evidence type="ECO:0000256" key="1">
    <source>
        <dbReference type="SAM" id="MobiDB-lite"/>
    </source>
</evidence>
<feature type="region of interest" description="Disordered" evidence="1">
    <location>
        <begin position="672"/>
        <end position="753"/>
    </location>
</feature>
<dbReference type="PANTHER" id="PTHR23140:SF0">
    <property type="entry name" value="U2 SNRNP-ASSOCIATED SURP MOTIF-CONTAINING PROTEIN"/>
    <property type="match status" value="1"/>
</dbReference>
<dbReference type="Gene3D" id="1.10.10.790">
    <property type="entry name" value="Surp module"/>
    <property type="match status" value="1"/>
</dbReference>
<dbReference type="AlphaFoldDB" id="A0A6A6DKR0"/>
<feature type="compositionally biased region" description="Basic and acidic residues" evidence="1">
    <location>
        <begin position="678"/>
        <end position="692"/>
    </location>
</feature>
<dbReference type="PROSITE" id="PS51391">
    <property type="entry name" value="CID"/>
    <property type="match status" value="1"/>
</dbReference>
<feature type="region of interest" description="Disordered" evidence="1">
    <location>
        <begin position="422"/>
        <end position="453"/>
    </location>
</feature>
<reference evidence="3" key="1">
    <citation type="journal article" date="2020" name="Stud. Mycol.">
        <title>101 Dothideomycetes genomes: a test case for predicting lifestyles and emergence of pathogens.</title>
        <authorList>
            <person name="Haridas S."/>
            <person name="Albert R."/>
            <person name="Binder M."/>
            <person name="Bloem J."/>
            <person name="Labutti K."/>
            <person name="Salamov A."/>
            <person name="Andreopoulos B."/>
            <person name="Baker S."/>
            <person name="Barry K."/>
            <person name="Bills G."/>
            <person name="Bluhm B."/>
            <person name="Cannon C."/>
            <person name="Castanera R."/>
            <person name="Culley D."/>
            <person name="Daum C."/>
            <person name="Ezra D."/>
            <person name="Gonzalez J."/>
            <person name="Henrissat B."/>
            <person name="Kuo A."/>
            <person name="Liang C."/>
            <person name="Lipzen A."/>
            <person name="Lutzoni F."/>
            <person name="Magnuson J."/>
            <person name="Mondo S."/>
            <person name="Nolan M."/>
            <person name="Ohm R."/>
            <person name="Pangilinan J."/>
            <person name="Park H.-J."/>
            <person name="Ramirez L."/>
            <person name="Alfaro M."/>
            <person name="Sun H."/>
            <person name="Tritt A."/>
            <person name="Yoshinaga Y."/>
            <person name="Zwiers L.-H."/>
            <person name="Turgeon B."/>
            <person name="Goodwin S."/>
            <person name="Spatafora J."/>
            <person name="Crous P."/>
            <person name="Grigoriev I."/>
        </authorList>
    </citation>
    <scope>NUCLEOTIDE SEQUENCE</scope>
    <source>
        <strain evidence="3">CBS 207.26</strain>
    </source>
</reference>
<evidence type="ECO:0000313" key="3">
    <source>
        <dbReference type="EMBL" id="KAF2178819.1"/>
    </source>
</evidence>
<dbReference type="GO" id="GO:0006396">
    <property type="term" value="P:RNA processing"/>
    <property type="evidence" value="ECO:0007669"/>
    <property type="project" value="InterPro"/>
</dbReference>
<gene>
    <name evidence="3" type="ORF">K469DRAFT_717796</name>
</gene>
<name>A0A6A6DKR0_9PEZI</name>
<dbReference type="InterPro" id="IPR035967">
    <property type="entry name" value="SWAP/Surp_sf"/>
</dbReference>
<dbReference type="GO" id="GO:0003723">
    <property type="term" value="F:RNA binding"/>
    <property type="evidence" value="ECO:0007669"/>
    <property type="project" value="InterPro"/>
</dbReference>
<dbReference type="InterPro" id="IPR006569">
    <property type="entry name" value="CID_dom"/>
</dbReference>
<protein>
    <recommendedName>
        <fullName evidence="2">CID domain-containing protein</fullName>
    </recommendedName>
</protein>
<dbReference type="Pfam" id="PF01805">
    <property type="entry name" value="Surp"/>
    <property type="match status" value="1"/>
</dbReference>
<feature type="compositionally biased region" description="Polar residues" evidence="1">
    <location>
        <begin position="711"/>
        <end position="722"/>
    </location>
</feature>
<evidence type="ECO:0000313" key="4">
    <source>
        <dbReference type="Proteomes" id="UP000800200"/>
    </source>
</evidence>
<feature type="compositionally biased region" description="Basic and acidic residues" evidence="1">
    <location>
        <begin position="123"/>
        <end position="133"/>
    </location>
</feature>
<dbReference type="InterPro" id="IPR000061">
    <property type="entry name" value="Surp"/>
</dbReference>
<feature type="compositionally biased region" description="Basic and acidic residues" evidence="1">
    <location>
        <begin position="535"/>
        <end position="545"/>
    </location>
</feature>
<dbReference type="InterPro" id="IPR051485">
    <property type="entry name" value="SR-CTD_assoc_factor"/>
</dbReference>
<dbReference type="EMBL" id="ML994672">
    <property type="protein sequence ID" value="KAF2178819.1"/>
    <property type="molecule type" value="Genomic_DNA"/>
</dbReference>
<organism evidence="3 4">
    <name type="scientific">Zopfia rhizophila CBS 207.26</name>
    <dbReference type="NCBI Taxonomy" id="1314779"/>
    <lineage>
        <taxon>Eukaryota</taxon>
        <taxon>Fungi</taxon>
        <taxon>Dikarya</taxon>
        <taxon>Ascomycota</taxon>
        <taxon>Pezizomycotina</taxon>
        <taxon>Dothideomycetes</taxon>
        <taxon>Dothideomycetes incertae sedis</taxon>
        <taxon>Zopfiaceae</taxon>
        <taxon>Zopfia</taxon>
    </lineage>
</organism>
<keyword evidence="4" id="KW-1185">Reference proteome</keyword>
<proteinExistence type="predicted"/>
<dbReference type="OrthoDB" id="377209at2759"/>